<sequence>MRFFPLGLTWISLASLALFVLSCKTATGVGDDKDLTLHLDAVPLLLKAADTLEVSTIWATVLDDGHPVPDSTRVSFAATNGLIDAEAYTMDGLARAEFIPGASIGVAAIIAQVRAMRDTVLITLY</sequence>
<feature type="signal peptide" evidence="1">
    <location>
        <begin position="1"/>
        <end position="26"/>
    </location>
</feature>
<dbReference type="EMBL" id="JAGQHS010000163">
    <property type="protein sequence ID" value="MCA9758350.1"/>
    <property type="molecule type" value="Genomic_DNA"/>
</dbReference>
<evidence type="ECO:0000313" key="3">
    <source>
        <dbReference type="Proteomes" id="UP000739538"/>
    </source>
</evidence>
<dbReference type="InterPro" id="IPR008964">
    <property type="entry name" value="Invasin/intimin_cell_adhesion"/>
</dbReference>
<evidence type="ECO:0000256" key="1">
    <source>
        <dbReference type="SAM" id="SignalP"/>
    </source>
</evidence>
<evidence type="ECO:0000313" key="2">
    <source>
        <dbReference type="EMBL" id="MCA9758350.1"/>
    </source>
</evidence>
<reference evidence="2" key="2">
    <citation type="journal article" date="2021" name="Microbiome">
        <title>Successional dynamics and alternative stable states in a saline activated sludge microbial community over 9 years.</title>
        <authorList>
            <person name="Wang Y."/>
            <person name="Ye J."/>
            <person name="Ju F."/>
            <person name="Liu L."/>
            <person name="Boyd J.A."/>
            <person name="Deng Y."/>
            <person name="Parks D.H."/>
            <person name="Jiang X."/>
            <person name="Yin X."/>
            <person name="Woodcroft B.J."/>
            <person name="Tyson G.W."/>
            <person name="Hugenholtz P."/>
            <person name="Polz M.F."/>
            <person name="Zhang T."/>
        </authorList>
    </citation>
    <scope>NUCLEOTIDE SEQUENCE</scope>
    <source>
        <strain evidence="2">HKST-UBA02</strain>
    </source>
</reference>
<comment type="caution">
    <text evidence="2">The sequence shown here is derived from an EMBL/GenBank/DDBJ whole genome shotgun (WGS) entry which is preliminary data.</text>
</comment>
<feature type="chain" id="PRO_5037214220" description="Big-1 domain-containing protein" evidence="1">
    <location>
        <begin position="27"/>
        <end position="125"/>
    </location>
</feature>
<accession>A0A956NFB7</accession>
<organism evidence="2 3">
    <name type="scientific">Eiseniibacteriota bacterium</name>
    <dbReference type="NCBI Taxonomy" id="2212470"/>
    <lineage>
        <taxon>Bacteria</taxon>
        <taxon>Candidatus Eiseniibacteriota</taxon>
    </lineage>
</organism>
<gene>
    <name evidence="2" type="ORF">KDA27_21320</name>
</gene>
<dbReference type="AlphaFoldDB" id="A0A956NFB7"/>
<dbReference type="InterPro" id="IPR013783">
    <property type="entry name" value="Ig-like_fold"/>
</dbReference>
<dbReference type="SUPFAM" id="SSF49373">
    <property type="entry name" value="Invasin/intimin cell-adhesion fragments"/>
    <property type="match status" value="1"/>
</dbReference>
<name>A0A956NFB7_UNCEI</name>
<protein>
    <recommendedName>
        <fullName evidence="4">Big-1 domain-containing protein</fullName>
    </recommendedName>
</protein>
<dbReference type="Proteomes" id="UP000739538">
    <property type="component" value="Unassembled WGS sequence"/>
</dbReference>
<evidence type="ECO:0008006" key="4">
    <source>
        <dbReference type="Google" id="ProtNLM"/>
    </source>
</evidence>
<dbReference type="PROSITE" id="PS51257">
    <property type="entry name" value="PROKAR_LIPOPROTEIN"/>
    <property type="match status" value="1"/>
</dbReference>
<proteinExistence type="predicted"/>
<keyword evidence="1" id="KW-0732">Signal</keyword>
<reference evidence="2" key="1">
    <citation type="submission" date="2020-04" db="EMBL/GenBank/DDBJ databases">
        <authorList>
            <person name="Zhang T."/>
        </authorList>
    </citation>
    <scope>NUCLEOTIDE SEQUENCE</scope>
    <source>
        <strain evidence="2">HKST-UBA02</strain>
    </source>
</reference>
<dbReference type="Gene3D" id="2.60.40.10">
    <property type="entry name" value="Immunoglobulins"/>
    <property type="match status" value="1"/>
</dbReference>